<dbReference type="Pfam" id="PF07045">
    <property type="entry name" value="DUF1330"/>
    <property type="match status" value="1"/>
</dbReference>
<dbReference type="PANTHER" id="PTHR41521:SF4">
    <property type="entry name" value="BLR0684 PROTEIN"/>
    <property type="match status" value="1"/>
</dbReference>
<dbReference type="PANTHER" id="PTHR41521">
    <property type="match status" value="1"/>
</dbReference>
<reference evidence="2" key="1">
    <citation type="submission" date="2019-11" db="EMBL/GenBank/DDBJ databases">
        <authorList>
            <person name="Feng L."/>
        </authorList>
    </citation>
    <scope>NUCLEOTIDE SEQUENCE</scope>
    <source>
        <strain evidence="2">AMuciniphilaLFYP55</strain>
    </source>
</reference>
<gene>
    <name evidence="2" type="ORF">AMLFYP55_00630</name>
</gene>
<evidence type="ECO:0000313" key="2">
    <source>
        <dbReference type="EMBL" id="VYT10337.1"/>
    </source>
</evidence>
<proteinExistence type="predicted"/>
<dbReference type="InterPro" id="IPR010753">
    <property type="entry name" value="DUF1330"/>
</dbReference>
<dbReference type="SUPFAM" id="SSF54909">
    <property type="entry name" value="Dimeric alpha+beta barrel"/>
    <property type="match status" value="1"/>
</dbReference>
<dbReference type="Gene3D" id="3.30.70.100">
    <property type="match status" value="1"/>
</dbReference>
<evidence type="ECO:0000259" key="1">
    <source>
        <dbReference type="Pfam" id="PF07045"/>
    </source>
</evidence>
<sequence length="117" mass="13301">MAAAQGPATRERKDMSYYFIVTVSLSSDADTPYDSYIREVKPIVEKHGGEYLVRTNEVIPLSSGWKPDRVIVIRFPSRESLERCFSSEEYRQIKSLREDSVDSHAIIVKGTDGDEAR</sequence>
<dbReference type="InterPro" id="IPR011008">
    <property type="entry name" value="Dimeric_a/b-barrel"/>
</dbReference>
<dbReference type="EMBL" id="CACRSS010000016">
    <property type="protein sequence ID" value="VYT10337.1"/>
    <property type="molecule type" value="Genomic_DNA"/>
</dbReference>
<protein>
    <recommendedName>
        <fullName evidence="1">DUF1330 domain-containing protein</fullName>
    </recommendedName>
</protein>
<name>A0A6N2TYH5_9BACT</name>
<accession>A0A6N2TYH5</accession>
<dbReference type="AlphaFoldDB" id="A0A6N2TYH5"/>
<organism evidence="2">
    <name type="scientific">Akkermansia muciniphila</name>
    <dbReference type="NCBI Taxonomy" id="239935"/>
    <lineage>
        <taxon>Bacteria</taxon>
        <taxon>Pseudomonadati</taxon>
        <taxon>Verrucomicrobiota</taxon>
        <taxon>Verrucomicrobiia</taxon>
        <taxon>Verrucomicrobiales</taxon>
        <taxon>Akkermansiaceae</taxon>
        <taxon>Akkermansia</taxon>
    </lineage>
</organism>
<feature type="domain" description="DUF1330" evidence="1">
    <location>
        <begin position="18"/>
        <end position="110"/>
    </location>
</feature>